<accession>A0ABD6CQI3</accession>
<evidence type="ECO:0000256" key="1">
    <source>
        <dbReference type="ARBA" id="ARBA00022679"/>
    </source>
</evidence>
<comment type="caution">
    <text evidence="9">The sequence shown here is derived from an EMBL/GenBank/DDBJ whole genome shotgun (WGS) entry which is preliminary data.</text>
</comment>
<keyword evidence="1" id="KW-0808">Transferase</keyword>
<dbReference type="AlphaFoldDB" id="A0ABD6CQI3"/>
<dbReference type="GO" id="GO:0016301">
    <property type="term" value="F:kinase activity"/>
    <property type="evidence" value="ECO:0007669"/>
    <property type="project" value="UniProtKB-KW"/>
</dbReference>
<dbReference type="SUPFAM" id="SSF55781">
    <property type="entry name" value="GAF domain-like"/>
    <property type="match status" value="2"/>
</dbReference>
<sequence length="1202" mass="133091">MCAVGALAPRVAVLGERRAVRAISEEGGGNGDSLVAEAVDPATVTSEAGPDPVDCLVLDSTHPDVDAVETVGQWAEERPAVPVIVLTGEWDEERVLQMVNAGAAETLPGEIVDSDPELFVERVSAAVDSAVEERSLTDVYDDVGDGVTLHDPLAGELLEANGKMSELTGYDQETLRERGIGGISVAEEGYTEARAYEILRAVATSGDAESVEWVIETAAGERRRLEANFTAATMGGGRAAILFRDLTERRELEETYREIFENVSDGLVVHHPETGEILDVNDRFCEMNGYDREELLGETVDIVTGSGYTYECVLERIRAAREEGAQLFEWRNQRADGETFPVEVHLSVVSIRGKERVLGSVRDITDRRRTERRLTAILDRIDDAIYLTSATELTRPSQTPDYLSSGYEDIWGQPLDSLREKYENGFFETLHPEDEAEYREFVERLAREIETDDAADSYTMEYRIERPDGEIRWVHSEYYPLDWGRTPRRVVIVSRDVTERKRTARNLRMIAERVDEAIYMSSPDKSEVYYASPSFEDLWDIPTERIYEDPQAFIDRVHPDDREWFREEYERIRRDLTDPDREPQDTYELEYRVRHGDDSVRWISVRGYPVYDGTGDVDRWIAVNREVTERKARERRIASFDDATDDLATADTPEEAAEMAVTAATETLNLPAVAVFLYDDDDGVLRPEAFVGAFSEDIESEPIRAGDGRLWETFTKGSVAAADSAGDRSGVADGGVSEPLAELADWRALSLGTHGVLLAGSTDESFDPETVQATHILAATLEAALNHLRGQRRLAAQEEQLRTQTERAERLDRIASLTQQVEAAITDASTSGDVERAVCQRLVDPGPYDLAWIGDAGVGAERLTPRTVVGASEEFVQTNDLRTDEDTADPHPAVTAWESGEVRVENSLVNSGLTGEWRQHGLSAGYQSICAVPLTDDGITHGVLVIGNDEPGAFGDRERDVLSQLGTSIANALAAIERRRALESDETVELEFRGSGDELSFAAAAAAADCRVRLERTVARQDGSVSLYFSFEGDVPSDLEAVVDRTFPGSVDVVADGSSPLFEVRTDGWFGAPLAEYGGMLREASADPGETTIVVEVPEQADVRSFVERLQAVAPSLELVAKRQHRERDRTPATISDRLGSELTDRQLEVLQTALSAGYFEWPRDHDGSEVADRLGITQPTFNKHLRIAERETFELLFGDGP</sequence>
<dbReference type="PANTHER" id="PTHR44757:SF2">
    <property type="entry name" value="BIOFILM ARCHITECTURE MAINTENANCE PROTEIN MBAA"/>
    <property type="match status" value="1"/>
</dbReference>
<dbReference type="InterPro" id="IPR007050">
    <property type="entry name" value="HTH_bacterioopsin"/>
</dbReference>
<gene>
    <name evidence="9" type="ORF">ACFSBX_11955</name>
</gene>
<evidence type="ECO:0000259" key="7">
    <source>
        <dbReference type="PROSITE" id="PS50112"/>
    </source>
</evidence>
<evidence type="ECO:0000259" key="6">
    <source>
        <dbReference type="PROSITE" id="PS50110"/>
    </source>
</evidence>
<dbReference type="CDD" id="cd00130">
    <property type="entry name" value="PAS"/>
    <property type="match status" value="4"/>
</dbReference>
<dbReference type="InterPro" id="IPR001610">
    <property type="entry name" value="PAC"/>
</dbReference>
<feature type="domain" description="PAS" evidence="7">
    <location>
        <begin position="252"/>
        <end position="299"/>
    </location>
</feature>
<dbReference type="Pfam" id="PF15915">
    <property type="entry name" value="BAT"/>
    <property type="match status" value="1"/>
</dbReference>
<dbReference type="Pfam" id="PF13426">
    <property type="entry name" value="PAS_9"/>
    <property type="match status" value="2"/>
</dbReference>
<keyword evidence="5" id="KW-0597">Phosphoprotein</keyword>
<dbReference type="Pfam" id="PF08447">
    <property type="entry name" value="PAS_3"/>
    <property type="match status" value="2"/>
</dbReference>
<dbReference type="InterPro" id="IPR013655">
    <property type="entry name" value="PAS_fold_3"/>
</dbReference>
<evidence type="ECO:0000313" key="10">
    <source>
        <dbReference type="Proteomes" id="UP001597085"/>
    </source>
</evidence>
<keyword evidence="4" id="KW-0804">Transcription</keyword>
<dbReference type="InterPro" id="IPR029016">
    <property type="entry name" value="GAF-like_dom_sf"/>
</dbReference>
<dbReference type="Pfam" id="PF04967">
    <property type="entry name" value="HTH_10"/>
    <property type="match status" value="1"/>
</dbReference>
<feature type="domain" description="PAS" evidence="7">
    <location>
        <begin position="503"/>
        <end position="576"/>
    </location>
</feature>
<dbReference type="InterPro" id="IPR052155">
    <property type="entry name" value="Biofilm_reg_signaling"/>
</dbReference>
<evidence type="ECO:0000256" key="4">
    <source>
        <dbReference type="ARBA" id="ARBA00023163"/>
    </source>
</evidence>
<dbReference type="EMBL" id="JBHUDK010000010">
    <property type="protein sequence ID" value="MFD1599668.1"/>
    <property type="molecule type" value="Genomic_DNA"/>
</dbReference>
<dbReference type="Gene3D" id="3.40.50.2300">
    <property type="match status" value="1"/>
</dbReference>
<dbReference type="RefSeq" id="WP_256420704.1">
    <property type="nucleotide sequence ID" value="NZ_JANHDI010000004.1"/>
</dbReference>
<dbReference type="InterPro" id="IPR011006">
    <property type="entry name" value="CheY-like_superfamily"/>
</dbReference>
<organism evidence="9 10">
    <name type="scientific">Halobellus rarus</name>
    <dbReference type="NCBI Taxonomy" id="1126237"/>
    <lineage>
        <taxon>Archaea</taxon>
        <taxon>Methanobacteriati</taxon>
        <taxon>Methanobacteriota</taxon>
        <taxon>Stenosarchaea group</taxon>
        <taxon>Halobacteria</taxon>
        <taxon>Halobacteriales</taxon>
        <taxon>Haloferacaceae</taxon>
        <taxon>Halobellus</taxon>
    </lineage>
</organism>
<dbReference type="SMART" id="SM00065">
    <property type="entry name" value="GAF"/>
    <property type="match status" value="2"/>
</dbReference>
<feature type="domain" description="Response regulatory" evidence="6">
    <location>
        <begin position="10"/>
        <end position="124"/>
    </location>
</feature>
<feature type="domain" description="PAC" evidence="8">
    <location>
        <begin position="326"/>
        <end position="376"/>
    </location>
</feature>
<dbReference type="InterPro" id="IPR000014">
    <property type="entry name" value="PAS"/>
</dbReference>
<protein>
    <submittedName>
        <fullName evidence="9">PAS domain S-box protein</fullName>
    </submittedName>
</protein>
<feature type="modified residue" description="4-aspartylphosphate" evidence="5">
    <location>
        <position position="59"/>
    </location>
</feature>
<dbReference type="InterPro" id="IPR000700">
    <property type="entry name" value="PAS-assoc_C"/>
</dbReference>
<dbReference type="InterPro" id="IPR001789">
    <property type="entry name" value="Sig_transdc_resp-reg_receiver"/>
</dbReference>
<dbReference type="InterPro" id="IPR035965">
    <property type="entry name" value="PAS-like_dom_sf"/>
</dbReference>
<feature type="domain" description="PAC" evidence="8">
    <location>
        <begin position="458"/>
        <end position="509"/>
    </location>
</feature>
<proteinExistence type="predicted"/>
<dbReference type="InterPro" id="IPR003018">
    <property type="entry name" value="GAF"/>
</dbReference>
<dbReference type="PROSITE" id="PS50112">
    <property type="entry name" value="PAS"/>
    <property type="match status" value="3"/>
</dbReference>
<dbReference type="SUPFAM" id="SSF52172">
    <property type="entry name" value="CheY-like"/>
    <property type="match status" value="1"/>
</dbReference>
<dbReference type="Pfam" id="PF13185">
    <property type="entry name" value="GAF_2"/>
    <property type="match status" value="1"/>
</dbReference>
<evidence type="ECO:0000259" key="8">
    <source>
        <dbReference type="PROSITE" id="PS50113"/>
    </source>
</evidence>
<name>A0ABD6CQI3_9EURY</name>
<dbReference type="NCBIfam" id="TIGR00229">
    <property type="entry name" value="sensory_box"/>
    <property type="match status" value="4"/>
</dbReference>
<dbReference type="PANTHER" id="PTHR44757">
    <property type="entry name" value="DIGUANYLATE CYCLASE DGCP"/>
    <property type="match status" value="1"/>
</dbReference>
<dbReference type="SUPFAM" id="SSF55785">
    <property type="entry name" value="PYP-like sensor domain (PAS domain)"/>
    <property type="match status" value="4"/>
</dbReference>
<feature type="domain" description="PAC" evidence="8">
    <location>
        <begin position="587"/>
        <end position="639"/>
    </location>
</feature>
<dbReference type="SMART" id="SM00091">
    <property type="entry name" value="PAS"/>
    <property type="match status" value="4"/>
</dbReference>
<keyword evidence="10" id="KW-1185">Reference proteome</keyword>
<evidence type="ECO:0000256" key="5">
    <source>
        <dbReference type="PROSITE-ProRule" id="PRU00169"/>
    </source>
</evidence>
<feature type="domain" description="PAS" evidence="7">
    <location>
        <begin position="370"/>
        <end position="452"/>
    </location>
</feature>
<dbReference type="PROSITE" id="PS50113">
    <property type="entry name" value="PAC"/>
    <property type="match status" value="3"/>
</dbReference>
<keyword evidence="3" id="KW-0805">Transcription regulation</keyword>
<dbReference type="InterPro" id="IPR031803">
    <property type="entry name" value="BAT_GAF/HTH-assoc"/>
</dbReference>
<dbReference type="Proteomes" id="UP001597085">
    <property type="component" value="Unassembled WGS sequence"/>
</dbReference>
<evidence type="ECO:0000256" key="2">
    <source>
        <dbReference type="ARBA" id="ARBA00022777"/>
    </source>
</evidence>
<dbReference type="Gene3D" id="3.30.450.40">
    <property type="match status" value="2"/>
</dbReference>
<dbReference type="Gene3D" id="3.30.450.20">
    <property type="entry name" value="PAS domain"/>
    <property type="match status" value="4"/>
</dbReference>
<dbReference type="PROSITE" id="PS50110">
    <property type="entry name" value="RESPONSE_REGULATORY"/>
    <property type="match status" value="1"/>
</dbReference>
<reference evidence="9 10" key="1">
    <citation type="journal article" date="2019" name="Int. J. Syst. Evol. Microbiol.">
        <title>The Global Catalogue of Microorganisms (GCM) 10K type strain sequencing project: providing services to taxonomists for standard genome sequencing and annotation.</title>
        <authorList>
            <consortium name="The Broad Institute Genomics Platform"/>
            <consortium name="The Broad Institute Genome Sequencing Center for Infectious Disease"/>
            <person name="Wu L."/>
            <person name="Ma J."/>
        </authorList>
    </citation>
    <scope>NUCLEOTIDE SEQUENCE [LARGE SCALE GENOMIC DNA]</scope>
    <source>
        <strain evidence="9 10">CGMCC 1.12121</strain>
    </source>
</reference>
<evidence type="ECO:0000256" key="3">
    <source>
        <dbReference type="ARBA" id="ARBA00023015"/>
    </source>
</evidence>
<keyword evidence="2" id="KW-0418">Kinase</keyword>
<dbReference type="SMART" id="SM00086">
    <property type="entry name" value="PAC"/>
    <property type="match status" value="4"/>
</dbReference>
<evidence type="ECO:0000313" key="9">
    <source>
        <dbReference type="EMBL" id="MFD1599668.1"/>
    </source>
</evidence>